<dbReference type="GeneID" id="78078767"/>
<proteinExistence type="predicted"/>
<evidence type="ECO:0000313" key="6">
    <source>
        <dbReference type="Proteomes" id="UP000501443"/>
    </source>
</evidence>
<dbReference type="EMBL" id="JAPFIT010000033">
    <property type="protein sequence ID" value="MDC5743435.1"/>
    <property type="molecule type" value="Genomic_DNA"/>
</dbReference>
<evidence type="ECO:0000313" key="3">
    <source>
        <dbReference type="EMBL" id="OAM96736.1"/>
    </source>
</evidence>
<sequence>MSLNSVKTNPEAQLLMLGIELPAAPNAVSNYEPIVQTGNIVMTSGQLPWVDGELKYEGQLGKGGELTDEEGYQACRLSALNAVAQLKKHLGDLNRVKKIIRVVGVLNVNPTSRWTEQPKVLDGASDLINCIFGERGRHSRMINSNSAMPLDCASLIYIYAEVQE</sequence>
<geneLocation type="plasmid" evidence="6">
    <name>pveu</name>
</geneLocation>
<evidence type="ECO:0000313" key="7">
    <source>
        <dbReference type="Proteomes" id="UP001150001"/>
    </source>
</evidence>
<dbReference type="Gene3D" id="3.30.1330.40">
    <property type="entry name" value="RutC-like"/>
    <property type="match status" value="1"/>
</dbReference>
<geneLocation type="plasmid" evidence="3">
    <name>p251_like</name>
</geneLocation>
<dbReference type="EMBL" id="LUAX01000008">
    <property type="protein sequence ID" value="OAM96736.1"/>
    <property type="molecule type" value="Genomic_DNA"/>
</dbReference>
<dbReference type="Pfam" id="PF14588">
    <property type="entry name" value="YjgF_endoribonc"/>
    <property type="match status" value="1"/>
</dbReference>
<dbReference type="RefSeq" id="WP_064487824.1">
    <property type="nucleotide sequence ID" value="NZ_CP053542.1"/>
</dbReference>
<geneLocation type="plasmid" evidence="4">
    <name>pVEu</name>
</geneLocation>
<reference evidence="2" key="3">
    <citation type="submission" date="2022-11" db="EMBL/GenBank/DDBJ databases">
        <title>Role of the vibriolysin VemA secreted by the emergent pathogen Vibrio europaeus in the colonization of Manila clam mucus.</title>
        <authorList>
            <person name="Martinez C."/>
            <person name="Rodriguez S."/>
            <person name="Vences A."/>
            <person name="Barja J.L."/>
            <person name="Toranzo A.E."/>
            <person name="Dubert J."/>
        </authorList>
    </citation>
    <scope>NUCLEOTIDE SEQUENCE</scope>
    <source>
        <strain evidence="2">3454</strain>
    </source>
</reference>
<accession>A0A178J5L3</accession>
<evidence type="ECO:0000313" key="4">
    <source>
        <dbReference type="EMBL" id="QJY38093.1"/>
    </source>
</evidence>
<dbReference type="Proteomes" id="UP000094761">
    <property type="component" value="Unassembled WGS sequence"/>
</dbReference>
<dbReference type="InterPro" id="IPR035959">
    <property type="entry name" value="RutC-like_sf"/>
</dbReference>
<protein>
    <submittedName>
        <fullName evidence="2">RidA family protein</fullName>
    </submittedName>
</protein>
<dbReference type="PANTHER" id="PTHR43760:SF1">
    <property type="entry name" value="ENDORIBONUCLEASE L-PSP_CHORISMATE MUTASE-LIKE DOMAIN-CONTAINING PROTEIN"/>
    <property type="match status" value="1"/>
</dbReference>
<dbReference type="CDD" id="cd02199">
    <property type="entry name" value="YjgF_YER057c_UK114_like_1"/>
    <property type="match status" value="1"/>
</dbReference>
<dbReference type="OrthoDB" id="9806350at2"/>
<keyword evidence="7" id="KW-1185">Reference proteome</keyword>
<reference evidence="4 6" key="2">
    <citation type="submission" date="2020-05" db="EMBL/GenBank/DDBJ databases">
        <title>First description outside Europe of the emergent pathogen for shellfish aquaculture Vibrio europaeus.</title>
        <authorList>
            <person name="Dubert J."/>
            <person name="Rojas R."/>
        </authorList>
    </citation>
    <scope>NUCLEOTIDE SEQUENCE [LARGE SCALE GENOMIC DNA]</scope>
    <source>
        <strain evidence="4 6">NPI-1</strain>
        <plasmid evidence="6">pveu</plasmid>
        <plasmid evidence="4">pVEu</plasmid>
    </source>
</reference>
<feature type="domain" description="Endoribonuclease L-PSP/chorismate mutase-like" evidence="1">
    <location>
        <begin position="11"/>
        <end position="162"/>
    </location>
</feature>
<evidence type="ECO:0000313" key="5">
    <source>
        <dbReference type="Proteomes" id="UP000094761"/>
    </source>
</evidence>
<dbReference type="PANTHER" id="PTHR43760">
    <property type="entry name" value="ENDORIBONUCLEASE-RELATED"/>
    <property type="match status" value="1"/>
</dbReference>
<evidence type="ECO:0000259" key="1">
    <source>
        <dbReference type="Pfam" id="PF14588"/>
    </source>
</evidence>
<dbReference type="Proteomes" id="UP001150001">
    <property type="component" value="Unassembled WGS sequence"/>
</dbReference>
<dbReference type="SUPFAM" id="SSF55298">
    <property type="entry name" value="YjgF-like"/>
    <property type="match status" value="1"/>
</dbReference>
<name>A0A178J5L3_9VIBR</name>
<evidence type="ECO:0000313" key="2">
    <source>
        <dbReference type="EMBL" id="MDC5743435.1"/>
    </source>
</evidence>
<dbReference type="InterPro" id="IPR013813">
    <property type="entry name" value="Endoribo_LPSP/chorism_mut-like"/>
</dbReference>
<organism evidence="3 5">
    <name type="scientific">Vibrio europaeus</name>
    <dbReference type="NCBI Taxonomy" id="300876"/>
    <lineage>
        <taxon>Bacteria</taxon>
        <taxon>Pseudomonadati</taxon>
        <taxon>Pseudomonadota</taxon>
        <taxon>Gammaproteobacteria</taxon>
        <taxon>Vibrionales</taxon>
        <taxon>Vibrionaceae</taxon>
        <taxon>Vibrio</taxon>
        <taxon>Vibrio oreintalis group</taxon>
    </lineage>
</organism>
<dbReference type="Proteomes" id="UP000501443">
    <property type="component" value="Plasmid pveu"/>
</dbReference>
<keyword evidence="3" id="KW-0614">Plasmid</keyword>
<dbReference type="AlphaFoldDB" id="A0A178J5L3"/>
<reference evidence="3 5" key="1">
    <citation type="submission" date="2016-03" db="EMBL/GenBank/DDBJ databases">
        <title>Draft genome sequence of the Vibrio tubiashii subs. europaeus.</title>
        <authorList>
            <person name="Spinard E."/>
            <person name="Dubert J."/>
            <person name="Nelson D.R."/>
            <person name="Barja J.L."/>
        </authorList>
    </citation>
    <scope>NUCLEOTIDE SEQUENCE [LARGE SCALE GENOMIC DNA]</scope>
    <source>
        <strain evidence="5">PP-638</strain>
        <strain evidence="3">PP2-638</strain>
        <plasmid evidence="3">p251_like</plasmid>
    </source>
</reference>
<dbReference type="EMBL" id="CP053542">
    <property type="protein sequence ID" value="QJY38093.1"/>
    <property type="molecule type" value="Genomic_DNA"/>
</dbReference>
<gene>
    <name evidence="3" type="ORF">AZ468_23900</name>
    <name evidence="4" type="ORF">HOO69_16070</name>
    <name evidence="2" type="ORF">OPW20_25575</name>
</gene>